<evidence type="ECO:0000313" key="2">
    <source>
        <dbReference type="Proteomes" id="UP000512286"/>
    </source>
</evidence>
<reference evidence="1 2" key="1">
    <citation type="submission" date="2020-07" db="EMBL/GenBank/DDBJ databases">
        <title>Electron transfer.</title>
        <authorList>
            <person name="Huang L."/>
            <person name="Liu X."/>
            <person name="Zhou S."/>
        </authorList>
    </citation>
    <scope>NUCLEOTIDE SEQUENCE [LARGE SCALE GENOMIC DNA]</scope>
    <source>
        <strain evidence="1 2">Lx1</strain>
    </source>
</reference>
<dbReference type="EMBL" id="CP059378">
    <property type="protein sequence ID" value="QLY79179.1"/>
    <property type="molecule type" value="Genomic_DNA"/>
</dbReference>
<dbReference type="KEGG" id="cint:HZF06_19180"/>
<gene>
    <name evidence="1" type="ORF">HZF06_19180</name>
</gene>
<name>A0A7D6ZGL3_9CLOT</name>
<accession>A0A7D6ZGL3</accession>
<dbReference type="Proteomes" id="UP000512286">
    <property type="component" value="Chromosome"/>
</dbReference>
<evidence type="ECO:0000313" key="1">
    <source>
        <dbReference type="EMBL" id="QLY79179.1"/>
    </source>
</evidence>
<organism evidence="1 2">
    <name type="scientific">Clostridium intestinale</name>
    <dbReference type="NCBI Taxonomy" id="36845"/>
    <lineage>
        <taxon>Bacteria</taxon>
        <taxon>Bacillati</taxon>
        <taxon>Bacillota</taxon>
        <taxon>Clostridia</taxon>
        <taxon>Eubacteriales</taxon>
        <taxon>Clostridiaceae</taxon>
        <taxon>Clostridium</taxon>
    </lineage>
</organism>
<dbReference type="Pfam" id="PF20458">
    <property type="entry name" value="DUF6711"/>
    <property type="match status" value="1"/>
</dbReference>
<proteinExistence type="predicted"/>
<sequence>MEELRINGILMPAPKTFNVNIVDLDSDKTKRNLKGYMHRDRIRILRKIECEWGPLTNAELITILTEVIKTEFTVTYPDPYTGGQNTLSMYSSDKKIPKQYFNSGLWQGLSFNLTEN</sequence>
<protein>
    <recommendedName>
        <fullName evidence="3">Prophage protein</fullName>
    </recommendedName>
</protein>
<evidence type="ECO:0008006" key="3">
    <source>
        <dbReference type="Google" id="ProtNLM"/>
    </source>
</evidence>
<dbReference type="InterPro" id="IPR046557">
    <property type="entry name" value="DUF6711"/>
</dbReference>
<dbReference type="AlphaFoldDB" id="A0A7D6ZGL3"/>
<dbReference type="RefSeq" id="WP_181601395.1">
    <property type="nucleotide sequence ID" value="NZ_CP059378.1"/>
</dbReference>